<sequence>MKNRGRKGERERELKKCITWFCINFWNQKPDLLCLFGPEPKASPVAKWSQCPAGIPEGAGSNPVQGRNDILTLRFNHIIMRTAGAKGLFNPIWAVNLSR</sequence>
<evidence type="ECO:0000313" key="1">
    <source>
        <dbReference type="EMBL" id="CAG6710782.1"/>
    </source>
</evidence>
<name>A0A8D8UU28_9HEMI</name>
<protein>
    <submittedName>
        <fullName evidence="1">Uncharacterized protein</fullName>
    </submittedName>
</protein>
<reference evidence="1" key="1">
    <citation type="submission" date="2021-05" db="EMBL/GenBank/DDBJ databases">
        <authorList>
            <person name="Alioto T."/>
            <person name="Alioto T."/>
            <person name="Gomez Garrido J."/>
        </authorList>
    </citation>
    <scope>NUCLEOTIDE SEQUENCE</scope>
</reference>
<dbReference type="AlphaFoldDB" id="A0A8D8UU28"/>
<accession>A0A8D8UU28</accession>
<dbReference type="EMBL" id="HBUF01347438">
    <property type="protein sequence ID" value="CAG6710780.1"/>
    <property type="molecule type" value="Transcribed_RNA"/>
</dbReference>
<dbReference type="EMBL" id="HBUF01347440">
    <property type="protein sequence ID" value="CAG6710784.1"/>
    <property type="molecule type" value="Transcribed_RNA"/>
</dbReference>
<proteinExistence type="predicted"/>
<organism evidence="1">
    <name type="scientific">Cacopsylla melanoneura</name>
    <dbReference type="NCBI Taxonomy" id="428564"/>
    <lineage>
        <taxon>Eukaryota</taxon>
        <taxon>Metazoa</taxon>
        <taxon>Ecdysozoa</taxon>
        <taxon>Arthropoda</taxon>
        <taxon>Hexapoda</taxon>
        <taxon>Insecta</taxon>
        <taxon>Pterygota</taxon>
        <taxon>Neoptera</taxon>
        <taxon>Paraneoptera</taxon>
        <taxon>Hemiptera</taxon>
        <taxon>Sternorrhyncha</taxon>
        <taxon>Psylloidea</taxon>
        <taxon>Psyllidae</taxon>
        <taxon>Psyllinae</taxon>
        <taxon>Cacopsylla</taxon>
    </lineage>
</organism>
<dbReference type="EMBL" id="HBUF01347439">
    <property type="protein sequence ID" value="CAG6710782.1"/>
    <property type="molecule type" value="Transcribed_RNA"/>
</dbReference>
<dbReference type="EMBL" id="HBUF01347436">
    <property type="protein sequence ID" value="CAG6710776.1"/>
    <property type="molecule type" value="Transcribed_RNA"/>
</dbReference>
<dbReference type="EMBL" id="HBUF01347437">
    <property type="protein sequence ID" value="CAG6710778.1"/>
    <property type="molecule type" value="Transcribed_RNA"/>
</dbReference>